<evidence type="ECO:0000313" key="1">
    <source>
        <dbReference type="EMBL" id="MES1929157.1"/>
    </source>
</evidence>
<dbReference type="Gene3D" id="3.40.50.150">
    <property type="entry name" value="Vaccinia Virus protein VP39"/>
    <property type="match status" value="1"/>
</dbReference>
<keyword evidence="2" id="KW-1185">Reference proteome</keyword>
<protein>
    <recommendedName>
        <fullName evidence="3">Phospholipid N-methyltransferase</fullName>
    </recommendedName>
</protein>
<name>A0ABV2B0V5_9GAMM</name>
<organism evidence="1 2">
    <name type="scientific">Salinisphaera dokdonensis CL-ES53</name>
    <dbReference type="NCBI Taxonomy" id="1304272"/>
    <lineage>
        <taxon>Bacteria</taxon>
        <taxon>Pseudomonadati</taxon>
        <taxon>Pseudomonadota</taxon>
        <taxon>Gammaproteobacteria</taxon>
        <taxon>Salinisphaerales</taxon>
        <taxon>Salinisphaeraceae</taxon>
        <taxon>Salinisphaera</taxon>
    </lineage>
</organism>
<evidence type="ECO:0000313" key="2">
    <source>
        <dbReference type="Proteomes" id="UP001460888"/>
    </source>
</evidence>
<accession>A0ABV2B0V5</accession>
<dbReference type="SUPFAM" id="SSF53335">
    <property type="entry name" value="S-adenosyl-L-methionine-dependent methyltransferases"/>
    <property type="match status" value="1"/>
</dbReference>
<sequence length="192" mass="21025">MFASDARLLLRLWLQAPRRIATAAPSGRAVCNALIDDATSTHARDGWVVELGAGTGPVTRQLLARGVAASRLLAVEANPDLHARLCERFEPRVLACHDATNLPTLFDSRGITRVAAIVSTLPILNMPVSAQRAILDGCFERAGPDASFTQITYLPGSPVRQHRLAEWGYRAEVARFVWSNLPPSTIWRYSRA</sequence>
<dbReference type="InterPro" id="IPR029063">
    <property type="entry name" value="SAM-dependent_MTases_sf"/>
</dbReference>
<gene>
    <name evidence="1" type="ORF">SADO_07872</name>
</gene>
<dbReference type="Proteomes" id="UP001460888">
    <property type="component" value="Unassembled WGS sequence"/>
</dbReference>
<dbReference type="RefSeq" id="WP_353110650.1">
    <property type="nucleotide sequence ID" value="NZ_APND01000002.1"/>
</dbReference>
<evidence type="ECO:0008006" key="3">
    <source>
        <dbReference type="Google" id="ProtNLM"/>
    </source>
</evidence>
<reference evidence="1 2" key="1">
    <citation type="submission" date="2013-03" db="EMBL/GenBank/DDBJ databases">
        <title>Salinisphaera dokdonensis CL-ES53 Genome Sequencing.</title>
        <authorList>
            <person name="Li C."/>
            <person name="Lai Q."/>
            <person name="Shao Z."/>
        </authorList>
    </citation>
    <scope>NUCLEOTIDE SEQUENCE [LARGE SCALE GENOMIC DNA]</scope>
    <source>
        <strain evidence="1 2">CL-ES53</strain>
    </source>
</reference>
<comment type="caution">
    <text evidence="1">The sequence shown here is derived from an EMBL/GenBank/DDBJ whole genome shotgun (WGS) entry which is preliminary data.</text>
</comment>
<dbReference type="EMBL" id="APND01000002">
    <property type="protein sequence ID" value="MES1929157.1"/>
    <property type="molecule type" value="Genomic_DNA"/>
</dbReference>
<proteinExistence type="predicted"/>